<protein>
    <submittedName>
        <fullName evidence="1">Uncharacterized protein</fullName>
    </submittedName>
</protein>
<dbReference type="Proteomes" id="UP001152795">
    <property type="component" value="Unassembled WGS sequence"/>
</dbReference>
<comment type="caution">
    <text evidence="1">The sequence shown here is derived from an EMBL/GenBank/DDBJ whole genome shotgun (WGS) entry which is preliminary data.</text>
</comment>
<sequence length="318" mass="35924">MVHDVEKEDASSYKKARLKLDRLKQRFPQLIFHQPRRQNTSEIVLVEDLSSGDIAESHVQMKNDLDLGSSTEEFQDSCDNKFPDPEQDEQRIPFNFFYDTALELRHLVKDGPEFDSVWPPLSVEINFSSVEKMIPPRLYNFFAWMLGMSDDPQISSYVTLSRKNKAKVLAIIQDCIFVGSGGRKQTPKSLALTMTTRQITGSQALTEILSGFGYCASHSVALSYEPALALLNLKNDVSIPSGIREGVHFGEETRSGKDTTHIANGIIIQPEMNTAIPSVEEKDLIPRLLLLEKERRHASKLHAVKSSMFVPFKIWANK</sequence>
<dbReference type="OrthoDB" id="5989318at2759"/>
<name>A0A6S7ID30_PARCT</name>
<reference evidence="1" key="1">
    <citation type="submission" date="2020-04" db="EMBL/GenBank/DDBJ databases">
        <authorList>
            <person name="Alioto T."/>
            <person name="Alioto T."/>
            <person name="Gomez Garrido J."/>
        </authorList>
    </citation>
    <scope>NUCLEOTIDE SEQUENCE</scope>
    <source>
        <strain evidence="1">A484AB</strain>
    </source>
</reference>
<dbReference type="AlphaFoldDB" id="A0A6S7ID30"/>
<gene>
    <name evidence="1" type="ORF">PACLA_8A053588</name>
</gene>
<evidence type="ECO:0000313" key="2">
    <source>
        <dbReference type="Proteomes" id="UP001152795"/>
    </source>
</evidence>
<proteinExistence type="predicted"/>
<accession>A0A6S7ID30</accession>
<dbReference type="PANTHER" id="PTHR46704:SF9">
    <property type="entry name" value="BHLH DOMAIN-CONTAINING PROTEIN"/>
    <property type="match status" value="1"/>
</dbReference>
<organism evidence="1 2">
    <name type="scientific">Paramuricea clavata</name>
    <name type="common">Red gorgonian</name>
    <name type="synonym">Violescent sea-whip</name>
    <dbReference type="NCBI Taxonomy" id="317549"/>
    <lineage>
        <taxon>Eukaryota</taxon>
        <taxon>Metazoa</taxon>
        <taxon>Cnidaria</taxon>
        <taxon>Anthozoa</taxon>
        <taxon>Octocorallia</taxon>
        <taxon>Malacalcyonacea</taxon>
        <taxon>Plexauridae</taxon>
        <taxon>Paramuricea</taxon>
    </lineage>
</organism>
<evidence type="ECO:0000313" key="1">
    <source>
        <dbReference type="EMBL" id="CAB4014899.1"/>
    </source>
</evidence>
<keyword evidence="2" id="KW-1185">Reference proteome</keyword>
<dbReference type="EMBL" id="CACRXK020008493">
    <property type="protein sequence ID" value="CAB4014899.1"/>
    <property type="molecule type" value="Genomic_DNA"/>
</dbReference>
<dbReference type="PANTHER" id="PTHR46704">
    <property type="entry name" value="CXC DOMAIN-CONTAINING PROTEIN-RELATED"/>
    <property type="match status" value="1"/>
</dbReference>